<proteinExistence type="predicted"/>
<organism evidence="2 3">
    <name type="scientific">Phytophthora infestans (strain T30-4)</name>
    <name type="common">Potato late blight agent</name>
    <dbReference type="NCBI Taxonomy" id="403677"/>
    <lineage>
        <taxon>Eukaryota</taxon>
        <taxon>Sar</taxon>
        <taxon>Stramenopiles</taxon>
        <taxon>Oomycota</taxon>
        <taxon>Peronosporomycetes</taxon>
        <taxon>Peronosporales</taxon>
        <taxon>Peronosporaceae</taxon>
        <taxon>Phytophthora</taxon>
    </lineage>
</organism>
<evidence type="ECO:0000256" key="1">
    <source>
        <dbReference type="SAM" id="MobiDB-lite"/>
    </source>
</evidence>
<dbReference type="AlphaFoldDB" id="D0MYQ0"/>
<evidence type="ECO:0000313" key="2">
    <source>
        <dbReference type="EMBL" id="EEY66298.1"/>
    </source>
</evidence>
<keyword evidence="3" id="KW-1185">Reference proteome</keyword>
<dbReference type="KEGG" id="pif:PITG_03857"/>
<name>D0MYQ0_PHYIT</name>
<dbReference type="eggNOG" id="ENOG502S8DP">
    <property type="taxonomic scope" value="Eukaryota"/>
</dbReference>
<dbReference type="OMA" id="KHGYARH"/>
<dbReference type="Proteomes" id="UP000006643">
    <property type="component" value="Unassembled WGS sequence"/>
</dbReference>
<dbReference type="HOGENOM" id="CLU_131810_0_0_1"/>
<dbReference type="VEuPathDB" id="FungiDB:PITG_03857"/>
<dbReference type="RefSeq" id="XP_002906897.1">
    <property type="nucleotide sequence ID" value="XM_002906851.1"/>
</dbReference>
<feature type="region of interest" description="Disordered" evidence="1">
    <location>
        <begin position="1"/>
        <end position="31"/>
    </location>
</feature>
<reference evidence="3" key="1">
    <citation type="journal article" date="2009" name="Nature">
        <title>Genome sequence and analysis of the Irish potato famine pathogen Phytophthora infestans.</title>
        <authorList>
            <consortium name="The Broad Institute Genome Sequencing Platform"/>
            <person name="Haas B.J."/>
            <person name="Kamoun S."/>
            <person name="Zody M.C."/>
            <person name="Jiang R.H."/>
            <person name="Handsaker R.E."/>
            <person name="Cano L.M."/>
            <person name="Grabherr M."/>
            <person name="Kodira C.D."/>
            <person name="Raffaele S."/>
            <person name="Torto-Alalibo T."/>
            <person name="Bozkurt T.O."/>
            <person name="Ah-Fong A.M."/>
            <person name="Alvarado L."/>
            <person name="Anderson V.L."/>
            <person name="Armstrong M.R."/>
            <person name="Avrova A."/>
            <person name="Baxter L."/>
            <person name="Beynon J."/>
            <person name="Boevink P.C."/>
            <person name="Bollmann S.R."/>
            <person name="Bos J.I."/>
            <person name="Bulone V."/>
            <person name="Cai G."/>
            <person name="Cakir C."/>
            <person name="Carrington J.C."/>
            <person name="Chawner M."/>
            <person name="Conti L."/>
            <person name="Costanzo S."/>
            <person name="Ewan R."/>
            <person name="Fahlgren N."/>
            <person name="Fischbach M.A."/>
            <person name="Fugelstad J."/>
            <person name="Gilroy E.M."/>
            <person name="Gnerre S."/>
            <person name="Green P.J."/>
            <person name="Grenville-Briggs L.J."/>
            <person name="Griffith J."/>
            <person name="Grunwald N.J."/>
            <person name="Horn K."/>
            <person name="Horner N.R."/>
            <person name="Hu C.H."/>
            <person name="Huitema E."/>
            <person name="Jeong D.H."/>
            <person name="Jones A.M."/>
            <person name="Jones J.D."/>
            <person name="Jones R.W."/>
            <person name="Karlsson E.K."/>
            <person name="Kunjeti S.G."/>
            <person name="Lamour K."/>
            <person name="Liu Z."/>
            <person name="Ma L."/>
            <person name="Maclean D."/>
            <person name="Chibucos M.C."/>
            <person name="McDonald H."/>
            <person name="McWalters J."/>
            <person name="Meijer H.J."/>
            <person name="Morgan W."/>
            <person name="Morris P.F."/>
            <person name="Munro C.A."/>
            <person name="O'Neill K."/>
            <person name="Ospina-Giraldo M."/>
            <person name="Pinzon A."/>
            <person name="Pritchard L."/>
            <person name="Ramsahoye B."/>
            <person name="Ren Q."/>
            <person name="Restrepo S."/>
            <person name="Roy S."/>
            <person name="Sadanandom A."/>
            <person name="Savidor A."/>
            <person name="Schornack S."/>
            <person name="Schwartz D.C."/>
            <person name="Schumann U.D."/>
            <person name="Schwessinger B."/>
            <person name="Seyer L."/>
            <person name="Sharpe T."/>
            <person name="Silvar C."/>
            <person name="Song J."/>
            <person name="Studholme D.J."/>
            <person name="Sykes S."/>
            <person name="Thines M."/>
            <person name="van de Vondervoort P.J."/>
            <person name="Phuntumart V."/>
            <person name="Wawra S."/>
            <person name="Weide R."/>
            <person name="Win J."/>
            <person name="Young C."/>
            <person name="Zhou S."/>
            <person name="Fry W."/>
            <person name="Meyers B.C."/>
            <person name="van West P."/>
            <person name="Ristaino J."/>
            <person name="Govers F."/>
            <person name="Birch P.R."/>
            <person name="Whisson S.C."/>
            <person name="Judelson H.S."/>
            <person name="Nusbaum C."/>
        </authorList>
    </citation>
    <scope>NUCLEOTIDE SEQUENCE [LARGE SCALE GENOMIC DNA]</scope>
    <source>
        <strain evidence="3">T30-4</strain>
    </source>
</reference>
<feature type="compositionally biased region" description="Basic and acidic residues" evidence="1">
    <location>
        <begin position="21"/>
        <end position="31"/>
    </location>
</feature>
<sequence length="154" mass="18128">MNEVFDAETGEKLELQSSRSVHRDTQSQRELGDNVDWERQQKANKCFRESLAGVRHELQRRGLAEAERLSLTTRLLEKTKHGYARHIQTLVVEEMAREMDREVDLRLELAPLGRERMQRRHDKERVFYRSQIARIRGECEMALTAAAVKNNLLR</sequence>
<protein>
    <submittedName>
        <fullName evidence="2">Uncharacterized protein</fullName>
    </submittedName>
</protein>
<dbReference type="InParanoid" id="D0MYQ0"/>
<accession>D0MYQ0</accession>
<dbReference type="OrthoDB" id="62949at2759"/>
<dbReference type="EMBL" id="DS028121">
    <property type="protein sequence ID" value="EEY66298.1"/>
    <property type="molecule type" value="Genomic_DNA"/>
</dbReference>
<gene>
    <name evidence="2" type="ORF">PITG_03857</name>
</gene>
<dbReference type="GeneID" id="9467801"/>
<evidence type="ECO:0000313" key="3">
    <source>
        <dbReference type="Proteomes" id="UP000006643"/>
    </source>
</evidence>